<dbReference type="HOGENOM" id="CLU_094945_2_0_6"/>
<dbReference type="GO" id="GO:0016051">
    <property type="term" value="P:carbohydrate biosynthetic process"/>
    <property type="evidence" value="ECO:0007669"/>
    <property type="project" value="InterPro"/>
</dbReference>
<dbReference type="InterPro" id="IPR027417">
    <property type="entry name" value="P-loop_NTPase"/>
</dbReference>
<dbReference type="AlphaFoldDB" id="C1DFY9"/>
<sequence length="240" mass="28225">MNFLGRLFWRNLNKQQQDYLLGQLPSIEREVFKKTFFKKSLALPAPFQRHNCIFVHVPKCAGKSLCASLFGDWDPGHRSLNWYARVFPEFHARAFKFAIVRDPLERAYSAYCYLLGTSPYEQDQAMRRMLERYDGFDDFVDAWLCPENLERQIHFVPQWRFLTDELGQIGMDFVGRYENLPGDFARICERLGLRAELAHRNKSLLKSASGGPERFKAATRKRIREVYAHDYRLLGYTPPD</sequence>
<keyword evidence="4" id="KW-1133">Transmembrane helix</keyword>
<dbReference type="PANTHER" id="PTHR12137">
    <property type="entry name" value="CARBOHYDRATE SULFOTRANSFERASE"/>
    <property type="match status" value="1"/>
</dbReference>
<dbReference type="Proteomes" id="UP000002424">
    <property type="component" value="Chromosome"/>
</dbReference>
<dbReference type="EnsemblBacteria" id="ACO76316">
    <property type="protein sequence ID" value="ACO76316"/>
    <property type="gene ID" value="Avin_00490"/>
</dbReference>
<dbReference type="EMBL" id="CP001157">
    <property type="protein sequence ID" value="ACO76316.1"/>
    <property type="molecule type" value="Genomic_DNA"/>
</dbReference>
<evidence type="ECO:0000256" key="1">
    <source>
        <dbReference type="ARBA" id="ARBA00004323"/>
    </source>
</evidence>
<protein>
    <recommendedName>
        <fullName evidence="10">Sulfotransferase family protein</fullName>
    </recommendedName>
</protein>
<dbReference type="RefSeq" id="WP_012698744.1">
    <property type="nucleotide sequence ID" value="NC_012560.1"/>
</dbReference>
<evidence type="ECO:0000256" key="2">
    <source>
        <dbReference type="ARBA" id="ARBA00022679"/>
    </source>
</evidence>
<dbReference type="STRING" id="322710.Avin_00490"/>
<keyword evidence="5" id="KW-0333">Golgi apparatus</keyword>
<dbReference type="GO" id="GO:0008146">
    <property type="term" value="F:sulfotransferase activity"/>
    <property type="evidence" value="ECO:0007669"/>
    <property type="project" value="InterPro"/>
</dbReference>
<keyword evidence="9" id="KW-1185">Reference proteome</keyword>
<accession>C1DFY9</accession>
<dbReference type="PANTHER" id="PTHR12137:SF54">
    <property type="entry name" value="CARBOHYDRATE SULFOTRANSFERASE"/>
    <property type="match status" value="1"/>
</dbReference>
<dbReference type="GO" id="GO:0016020">
    <property type="term" value="C:membrane"/>
    <property type="evidence" value="ECO:0007669"/>
    <property type="project" value="InterPro"/>
</dbReference>
<dbReference type="Gene3D" id="3.40.50.300">
    <property type="entry name" value="P-loop containing nucleotide triphosphate hydrolases"/>
    <property type="match status" value="1"/>
</dbReference>
<keyword evidence="7" id="KW-0325">Glycoprotein</keyword>
<evidence type="ECO:0000256" key="7">
    <source>
        <dbReference type="ARBA" id="ARBA00023180"/>
    </source>
</evidence>
<evidence type="ECO:0000256" key="5">
    <source>
        <dbReference type="ARBA" id="ARBA00023034"/>
    </source>
</evidence>
<keyword evidence="6" id="KW-0472">Membrane</keyword>
<organism evidence="8 9">
    <name type="scientific">Azotobacter vinelandii (strain DJ / ATCC BAA-1303)</name>
    <dbReference type="NCBI Taxonomy" id="322710"/>
    <lineage>
        <taxon>Bacteria</taxon>
        <taxon>Pseudomonadati</taxon>
        <taxon>Pseudomonadota</taxon>
        <taxon>Gammaproteobacteria</taxon>
        <taxon>Pseudomonadales</taxon>
        <taxon>Pseudomonadaceae</taxon>
        <taxon>Azotobacter</taxon>
    </lineage>
</organism>
<dbReference type="KEGG" id="avn:Avin_00490"/>
<evidence type="ECO:0000313" key="9">
    <source>
        <dbReference type="Proteomes" id="UP000002424"/>
    </source>
</evidence>
<evidence type="ECO:0008006" key="10">
    <source>
        <dbReference type="Google" id="ProtNLM"/>
    </source>
</evidence>
<comment type="subcellular location">
    <subcellularLocation>
        <location evidence="1">Golgi apparatus membrane</location>
        <topology evidence="1">Single-pass type II membrane protein</topology>
    </subcellularLocation>
</comment>
<gene>
    <name evidence="8" type="ordered locus">Avin_00490</name>
</gene>
<evidence type="ECO:0000256" key="4">
    <source>
        <dbReference type="ARBA" id="ARBA00022989"/>
    </source>
</evidence>
<dbReference type="OrthoDB" id="288532at2"/>
<name>C1DFY9_AZOVD</name>
<reference evidence="8 9" key="1">
    <citation type="journal article" date="2009" name="J. Bacteriol.">
        <title>Genome sequence of Azotobacter vinelandii, an obligate aerobe specialized to support diverse anaerobic metabolic processes.</title>
        <authorList>
            <person name="Setubal J.C."/>
            <person name="dos Santos P."/>
            <person name="Goldman B.S."/>
            <person name="Ertesvag H."/>
            <person name="Espin G."/>
            <person name="Rubio L.M."/>
            <person name="Valla S."/>
            <person name="Almeida N.F."/>
            <person name="Balasubramanian D."/>
            <person name="Cromes L."/>
            <person name="Curatti L."/>
            <person name="Du Z."/>
            <person name="Godsy E."/>
            <person name="Goodner B."/>
            <person name="Hellner-Burris K."/>
            <person name="Hernandez J.A."/>
            <person name="Houmiel K."/>
            <person name="Imperial J."/>
            <person name="Kennedy C."/>
            <person name="Larson T.J."/>
            <person name="Latreille P."/>
            <person name="Ligon L.S."/>
            <person name="Lu J."/>
            <person name="Maerk M."/>
            <person name="Miller N.M."/>
            <person name="Norton S."/>
            <person name="O'Carroll I.P."/>
            <person name="Paulsen I."/>
            <person name="Raulfs E.C."/>
            <person name="Roemer R."/>
            <person name="Rosser J."/>
            <person name="Segura D."/>
            <person name="Slater S."/>
            <person name="Stricklin S.L."/>
            <person name="Studholme D.J."/>
            <person name="Sun J."/>
            <person name="Viana C.J."/>
            <person name="Wallin E."/>
            <person name="Wang B."/>
            <person name="Wheeler C."/>
            <person name="Zhu H."/>
            <person name="Dean D.R."/>
            <person name="Dixon R."/>
            <person name="Wood D."/>
        </authorList>
    </citation>
    <scope>NUCLEOTIDE SEQUENCE [LARGE SCALE GENOMIC DNA]</scope>
    <source>
        <strain evidence="9">DJ / ATCC BAA-1303</strain>
    </source>
</reference>
<evidence type="ECO:0000256" key="6">
    <source>
        <dbReference type="ARBA" id="ARBA00023136"/>
    </source>
</evidence>
<dbReference type="InterPro" id="IPR018011">
    <property type="entry name" value="Carb_sulfotrans_8-10"/>
</dbReference>
<dbReference type="SUPFAM" id="SSF52540">
    <property type="entry name" value="P-loop containing nucleoside triphosphate hydrolases"/>
    <property type="match status" value="1"/>
</dbReference>
<dbReference type="eggNOG" id="COG1943">
    <property type="taxonomic scope" value="Bacteria"/>
</dbReference>
<proteinExistence type="predicted"/>
<evidence type="ECO:0000313" key="8">
    <source>
        <dbReference type="EMBL" id="ACO76316.1"/>
    </source>
</evidence>
<evidence type="ECO:0000256" key="3">
    <source>
        <dbReference type="ARBA" id="ARBA00022692"/>
    </source>
</evidence>
<keyword evidence="2" id="KW-0808">Transferase</keyword>
<dbReference type="Pfam" id="PF03567">
    <property type="entry name" value="Sulfotransfer_2"/>
    <property type="match status" value="1"/>
</dbReference>
<dbReference type="GeneID" id="88183526"/>
<keyword evidence="3" id="KW-0812">Transmembrane</keyword>
<dbReference type="InterPro" id="IPR005331">
    <property type="entry name" value="Sulfotransferase"/>
</dbReference>